<evidence type="ECO:0000313" key="22">
    <source>
        <dbReference type="Proteomes" id="UP001173801"/>
    </source>
</evidence>
<keyword evidence="22" id="KW-1185">Reference proteome</keyword>
<keyword evidence="14 18" id="KW-0520">NAD</keyword>
<evidence type="ECO:0000256" key="16">
    <source>
        <dbReference type="ARBA" id="ARBA00023239"/>
    </source>
</evidence>
<comment type="cofactor">
    <cofactor evidence="18">
        <name>Co(2+)</name>
        <dbReference type="ChEBI" id="CHEBI:48828"/>
    </cofactor>
    <cofactor evidence="18">
        <name>Zn(2+)</name>
        <dbReference type="ChEBI" id="CHEBI:29105"/>
    </cofactor>
    <text evidence="18">Binds 1 divalent metal cation per subunit. Can use either Co(2+) or Zn(2+).</text>
</comment>
<feature type="binding site" evidence="18">
    <location>
        <position position="142"/>
    </location>
    <ligand>
        <name>NAD(+)</name>
        <dbReference type="ChEBI" id="CHEBI:57540"/>
    </ligand>
</feature>
<evidence type="ECO:0000256" key="4">
    <source>
        <dbReference type="ARBA" id="ARBA00004496"/>
    </source>
</evidence>
<evidence type="ECO:0000256" key="7">
    <source>
        <dbReference type="ARBA" id="ARBA00013031"/>
    </source>
</evidence>
<comment type="catalytic activity">
    <reaction evidence="1 18">
        <text>7-phospho-2-dehydro-3-deoxy-D-arabino-heptonate = 3-dehydroquinate + phosphate</text>
        <dbReference type="Rhea" id="RHEA:21968"/>
        <dbReference type="ChEBI" id="CHEBI:32364"/>
        <dbReference type="ChEBI" id="CHEBI:43474"/>
        <dbReference type="ChEBI" id="CHEBI:58394"/>
        <dbReference type="EC" id="4.2.3.4"/>
    </reaction>
</comment>
<organism evidence="21 22">
    <name type="scientific">Campylobacter gastrosuis</name>
    <dbReference type="NCBI Taxonomy" id="2974576"/>
    <lineage>
        <taxon>Bacteria</taxon>
        <taxon>Pseudomonadati</taxon>
        <taxon>Campylobacterota</taxon>
        <taxon>Epsilonproteobacteria</taxon>
        <taxon>Campylobacterales</taxon>
        <taxon>Campylobacteraceae</taxon>
        <taxon>Campylobacter</taxon>
    </lineage>
</organism>
<dbReference type="HAMAP" id="MF_00110">
    <property type="entry name" value="DHQ_synthase"/>
    <property type="match status" value="1"/>
</dbReference>
<comment type="function">
    <text evidence="3 18">Catalyzes the conversion of 3-deoxy-D-arabino-heptulosonate 7-phosphate (DAHP) to dehydroquinate (DHQ).</text>
</comment>
<dbReference type="Gene3D" id="1.20.1090.10">
    <property type="entry name" value="Dehydroquinate synthase-like - alpha domain"/>
    <property type="match status" value="1"/>
</dbReference>
<feature type="domain" description="3-dehydroquinate synthase N-terminal" evidence="19">
    <location>
        <begin position="58"/>
        <end position="170"/>
    </location>
</feature>
<dbReference type="Pfam" id="PF24621">
    <property type="entry name" value="DHQS_C"/>
    <property type="match status" value="1"/>
</dbReference>
<evidence type="ECO:0000256" key="10">
    <source>
        <dbReference type="ARBA" id="ARBA00022605"/>
    </source>
</evidence>
<proteinExistence type="inferred from homology"/>
<dbReference type="Pfam" id="PF01761">
    <property type="entry name" value="DHQ_synthase"/>
    <property type="match status" value="1"/>
</dbReference>
<dbReference type="InterPro" id="IPR030960">
    <property type="entry name" value="DHQS/DOIS_N"/>
</dbReference>
<evidence type="ECO:0000256" key="3">
    <source>
        <dbReference type="ARBA" id="ARBA00003485"/>
    </source>
</evidence>
<evidence type="ECO:0000259" key="19">
    <source>
        <dbReference type="Pfam" id="PF01761"/>
    </source>
</evidence>
<dbReference type="RefSeq" id="WP_284937319.1">
    <property type="nucleotide sequence ID" value="NZ_JANURM010000003.1"/>
</dbReference>
<feature type="binding site" evidence="18">
    <location>
        <position position="234"/>
    </location>
    <ligand>
        <name>Zn(2+)</name>
        <dbReference type="ChEBI" id="CHEBI:29105"/>
    </ligand>
</feature>
<gene>
    <name evidence="18 21" type="primary">aroB</name>
    <name evidence="21" type="ORF">NYG85_04645</name>
</gene>
<comment type="caution">
    <text evidence="21">The sequence shown here is derived from an EMBL/GenBank/DDBJ whole genome shotgun (WGS) entry which is preliminary data.</text>
</comment>
<feature type="binding site" evidence="18">
    <location>
        <position position="133"/>
    </location>
    <ligand>
        <name>NAD(+)</name>
        <dbReference type="ChEBI" id="CHEBI:57540"/>
    </ligand>
</feature>
<keyword evidence="13 18" id="KW-0862">Zinc</keyword>
<feature type="binding site" evidence="18">
    <location>
        <begin position="120"/>
        <end position="121"/>
    </location>
    <ligand>
        <name>NAD(+)</name>
        <dbReference type="ChEBI" id="CHEBI:57540"/>
    </ligand>
</feature>
<comment type="cofactor">
    <cofactor evidence="2 18">
        <name>NAD(+)</name>
        <dbReference type="ChEBI" id="CHEBI:57540"/>
    </cofactor>
</comment>
<keyword evidence="12 18" id="KW-0547">Nucleotide-binding</keyword>
<comment type="similarity">
    <text evidence="6 18">Belongs to the sugar phosphate cyclases superfamily. Dehydroquinate synthase family.</text>
</comment>
<keyword evidence="16 18" id="KW-0456">Lyase</keyword>
<keyword evidence="15 18" id="KW-0057">Aromatic amino acid biosynthesis</keyword>
<evidence type="ECO:0000256" key="11">
    <source>
        <dbReference type="ARBA" id="ARBA00022723"/>
    </source>
</evidence>
<evidence type="ECO:0000256" key="2">
    <source>
        <dbReference type="ARBA" id="ARBA00001911"/>
    </source>
</evidence>
<sequence length="346" mass="38753">MQIDINLKQNEQSYKIFINELDTITLKGKVAIITNPKVSGLHLNTLLSALNCDERFIISVADGEEYKNLATCQSILEQLFTSKLDRTSTLIAFGGGVISDMTGFVASIYERGIKFINIPTTLLSQVDASVGGKTGVNNKFGKNLIGSFYQPSAVYCETKFLKTLPEREFSAGVAEAVKMAVMFDKDMLFWLESADLSDENELKRLIKRAVELKAQVVSKDEKERGIRAVLNYGHTFAHVIENFTNYKQFLHGEAVSIGMCMANKLALNLGLLSQNECDLVTKILKRFSLPVSYKIDDIDAFYDAFLLDKKSENSKIKFILPNQIGSHAIRDDVKKEMVLEILSEFK</sequence>
<evidence type="ECO:0000256" key="13">
    <source>
        <dbReference type="ARBA" id="ARBA00022833"/>
    </source>
</evidence>
<dbReference type="InterPro" id="IPR056179">
    <property type="entry name" value="DHQS_C"/>
</dbReference>
<evidence type="ECO:0000256" key="14">
    <source>
        <dbReference type="ARBA" id="ARBA00023027"/>
    </source>
</evidence>
<feature type="binding site" evidence="18">
    <location>
        <begin position="160"/>
        <end position="163"/>
    </location>
    <ligand>
        <name>NAD(+)</name>
        <dbReference type="ChEBI" id="CHEBI:57540"/>
    </ligand>
</feature>
<keyword evidence="11 18" id="KW-0479">Metal-binding</keyword>
<feature type="binding site" evidence="18">
    <location>
        <position position="251"/>
    </location>
    <ligand>
        <name>Zn(2+)</name>
        <dbReference type="ChEBI" id="CHEBI:29105"/>
    </ligand>
</feature>
<protein>
    <recommendedName>
        <fullName evidence="8 18">3-dehydroquinate synthase</fullName>
        <shortName evidence="18">DHQS</shortName>
        <ecNumber evidence="7 18">4.2.3.4</ecNumber>
    </recommendedName>
</protein>
<evidence type="ECO:0000256" key="15">
    <source>
        <dbReference type="ARBA" id="ARBA00023141"/>
    </source>
</evidence>
<dbReference type="PANTHER" id="PTHR43622">
    <property type="entry name" value="3-DEHYDROQUINATE SYNTHASE"/>
    <property type="match status" value="1"/>
</dbReference>
<reference evidence="21" key="2">
    <citation type="journal article" date="2023" name="Microorganisms">
        <title>Isolation and Genomic Characteristics of Cat-Borne Campylobacter felis sp. nov. and Sheep-Borne Campylobacter ovis sp. nov.</title>
        <authorList>
            <person name="Wang H."/>
            <person name="Li Y."/>
            <person name="Gu Y."/>
            <person name="Zhou G."/>
            <person name="Chen X."/>
            <person name="Zhang X."/>
            <person name="Shao Z."/>
            <person name="Zhang J."/>
            <person name="Zhang M."/>
        </authorList>
    </citation>
    <scope>NUCLEOTIDE SEQUENCE</scope>
    <source>
        <strain evidence="21">PS10</strain>
    </source>
</reference>
<accession>A0ABT7HP04</accession>
<evidence type="ECO:0000256" key="9">
    <source>
        <dbReference type="ARBA" id="ARBA00022490"/>
    </source>
</evidence>
<dbReference type="CDD" id="cd08195">
    <property type="entry name" value="DHQS"/>
    <property type="match status" value="1"/>
</dbReference>
<evidence type="ECO:0000256" key="17">
    <source>
        <dbReference type="ARBA" id="ARBA00023285"/>
    </source>
</evidence>
<feature type="domain" description="3-dehydroquinate synthase C-terminal" evidence="20">
    <location>
        <begin position="172"/>
        <end position="311"/>
    </location>
</feature>
<dbReference type="SUPFAM" id="SSF56796">
    <property type="entry name" value="Dehydroquinate synthase-like"/>
    <property type="match status" value="1"/>
</dbReference>
<dbReference type="PIRSF" id="PIRSF001455">
    <property type="entry name" value="DHQ_synth"/>
    <property type="match status" value="1"/>
</dbReference>
<evidence type="ECO:0000256" key="5">
    <source>
        <dbReference type="ARBA" id="ARBA00004661"/>
    </source>
</evidence>
<dbReference type="InterPro" id="IPR016037">
    <property type="entry name" value="DHQ_synth_AroB"/>
</dbReference>
<dbReference type="NCBIfam" id="TIGR01357">
    <property type="entry name" value="aroB"/>
    <property type="match status" value="1"/>
</dbReference>
<evidence type="ECO:0000256" key="18">
    <source>
        <dbReference type="HAMAP-Rule" id="MF_00110"/>
    </source>
</evidence>
<dbReference type="InterPro" id="IPR030963">
    <property type="entry name" value="DHQ_synth_fam"/>
</dbReference>
<keyword evidence="9 18" id="KW-0963">Cytoplasm</keyword>
<keyword evidence="10 18" id="KW-0028">Amino-acid biosynthesis</keyword>
<name>A0ABT7HP04_9BACT</name>
<reference evidence="21" key="1">
    <citation type="submission" date="2022-08" db="EMBL/GenBank/DDBJ databases">
        <authorList>
            <person name="Wang H."/>
        </authorList>
    </citation>
    <scope>NUCLEOTIDE SEQUENCE</scope>
    <source>
        <strain evidence="21">PS10</strain>
    </source>
</reference>
<dbReference type="InterPro" id="IPR050071">
    <property type="entry name" value="Dehydroquinate_synthase"/>
</dbReference>
<dbReference type="GO" id="GO:0003856">
    <property type="term" value="F:3-dehydroquinate synthase activity"/>
    <property type="evidence" value="ECO:0007669"/>
    <property type="project" value="UniProtKB-EC"/>
</dbReference>
<comment type="subcellular location">
    <subcellularLocation>
        <location evidence="4 18">Cytoplasm</location>
    </subcellularLocation>
</comment>
<feature type="binding site" evidence="18">
    <location>
        <begin position="96"/>
        <end position="100"/>
    </location>
    <ligand>
        <name>NAD(+)</name>
        <dbReference type="ChEBI" id="CHEBI:57540"/>
    </ligand>
</feature>
<dbReference type="EMBL" id="JANURM010000003">
    <property type="protein sequence ID" value="MDL0088662.1"/>
    <property type="molecule type" value="Genomic_DNA"/>
</dbReference>
<feature type="binding site" evidence="18">
    <location>
        <begin position="62"/>
        <end position="67"/>
    </location>
    <ligand>
        <name>NAD(+)</name>
        <dbReference type="ChEBI" id="CHEBI:57540"/>
    </ligand>
</feature>
<evidence type="ECO:0000259" key="20">
    <source>
        <dbReference type="Pfam" id="PF24621"/>
    </source>
</evidence>
<dbReference type="EC" id="4.2.3.4" evidence="7 18"/>
<dbReference type="PANTHER" id="PTHR43622:SF7">
    <property type="entry name" value="3-DEHYDROQUINATE SYNTHASE, CHLOROPLASTIC"/>
    <property type="match status" value="1"/>
</dbReference>
<comment type="pathway">
    <text evidence="5 18">Metabolic intermediate biosynthesis; chorismate biosynthesis; chorismate from D-erythrose 4-phosphate and phosphoenolpyruvate: step 2/7.</text>
</comment>
<feature type="binding site" evidence="18">
    <location>
        <position position="175"/>
    </location>
    <ligand>
        <name>Zn(2+)</name>
        <dbReference type="ChEBI" id="CHEBI:29105"/>
    </ligand>
</feature>
<evidence type="ECO:0000256" key="1">
    <source>
        <dbReference type="ARBA" id="ARBA00001393"/>
    </source>
</evidence>
<evidence type="ECO:0000313" key="21">
    <source>
        <dbReference type="EMBL" id="MDL0088662.1"/>
    </source>
</evidence>
<evidence type="ECO:0000256" key="12">
    <source>
        <dbReference type="ARBA" id="ARBA00022741"/>
    </source>
</evidence>
<keyword evidence="17 18" id="KW-0170">Cobalt</keyword>
<evidence type="ECO:0000256" key="8">
    <source>
        <dbReference type="ARBA" id="ARBA00017684"/>
    </source>
</evidence>
<dbReference type="Proteomes" id="UP001173801">
    <property type="component" value="Unassembled WGS sequence"/>
</dbReference>
<dbReference type="Gene3D" id="3.40.50.1970">
    <property type="match status" value="1"/>
</dbReference>
<evidence type="ECO:0000256" key="6">
    <source>
        <dbReference type="ARBA" id="ARBA00005412"/>
    </source>
</evidence>